<evidence type="ECO:0000256" key="2">
    <source>
        <dbReference type="ARBA" id="ARBA00022475"/>
    </source>
</evidence>
<proteinExistence type="predicted"/>
<evidence type="ECO:0000259" key="7">
    <source>
        <dbReference type="Pfam" id="PF03772"/>
    </source>
</evidence>
<feature type="transmembrane region" description="Helical" evidence="6">
    <location>
        <begin position="412"/>
        <end position="431"/>
    </location>
</feature>
<dbReference type="GO" id="GO:0005886">
    <property type="term" value="C:plasma membrane"/>
    <property type="evidence" value="ECO:0007669"/>
    <property type="project" value="UniProtKB-SubCell"/>
</dbReference>
<reference evidence="8" key="1">
    <citation type="journal article" date="2021" name="PeerJ">
        <title>Extensive microbial diversity within the chicken gut microbiome revealed by metagenomics and culture.</title>
        <authorList>
            <person name="Gilroy R."/>
            <person name="Ravi A."/>
            <person name="Getino M."/>
            <person name="Pursley I."/>
            <person name="Horton D.L."/>
            <person name="Alikhan N.F."/>
            <person name="Baker D."/>
            <person name="Gharbi K."/>
            <person name="Hall N."/>
            <person name="Watson M."/>
            <person name="Adriaenssens E.M."/>
            <person name="Foster-Nyarko E."/>
            <person name="Jarju S."/>
            <person name="Secka A."/>
            <person name="Antonio M."/>
            <person name="Oren A."/>
            <person name="Chaudhuri R.R."/>
            <person name="La Ragione R."/>
            <person name="Hildebrand F."/>
            <person name="Pallen M.J."/>
        </authorList>
    </citation>
    <scope>NUCLEOTIDE SEQUENCE</scope>
    <source>
        <strain evidence="8">Gambia15-2214</strain>
    </source>
</reference>
<keyword evidence="4 6" id="KW-1133">Transmembrane helix</keyword>
<keyword evidence="3 6" id="KW-0812">Transmembrane</keyword>
<accession>A0A9E2NYA0</accession>
<evidence type="ECO:0000256" key="6">
    <source>
        <dbReference type="SAM" id="Phobius"/>
    </source>
</evidence>
<evidence type="ECO:0000256" key="3">
    <source>
        <dbReference type="ARBA" id="ARBA00022692"/>
    </source>
</evidence>
<feature type="transmembrane region" description="Helical" evidence="6">
    <location>
        <begin position="382"/>
        <end position="405"/>
    </location>
</feature>
<dbReference type="AlphaFoldDB" id="A0A9E2NYA0"/>
<keyword evidence="2" id="KW-1003">Cell membrane</keyword>
<organism evidence="8 9">
    <name type="scientific">Candidatus Treponema excrementipullorum</name>
    <dbReference type="NCBI Taxonomy" id="2838768"/>
    <lineage>
        <taxon>Bacteria</taxon>
        <taxon>Pseudomonadati</taxon>
        <taxon>Spirochaetota</taxon>
        <taxon>Spirochaetia</taxon>
        <taxon>Spirochaetales</taxon>
        <taxon>Treponemataceae</taxon>
        <taxon>Treponema</taxon>
    </lineage>
</organism>
<evidence type="ECO:0000256" key="1">
    <source>
        <dbReference type="ARBA" id="ARBA00004651"/>
    </source>
</evidence>
<feature type="transmembrane region" description="Helical" evidence="6">
    <location>
        <begin position="256"/>
        <end position="286"/>
    </location>
</feature>
<dbReference type="InterPro" id="IPR052159">
    <property type="entry name" value="Competence_DNA_uptake"/>
</dbReference>
<name>A0A9E2NYA0_9SPIR</name>
<dbReference type="Proteomes" id="UP000823914">
    <property type="component" value="Unassembled WGS sequence"/>
</dbReference>
<comment type="caution">
    <text evidence="8">The sequence shown here is derived from an EMBL/GenBank/DDBJ whole genome shotgun (WGS) entry which is preliminary data.</text>
</comment>
<feature type="transmembrane region" description="Helical" evidence="6">
    <location>
        <begin position="15"/>
        <end position="33"/>
    </location>
</feature>
<dbReference type="Pfam" id="PF03772">
    <property type="entry name" value="Competence"/>
    <property type="match status" value="1"/>
</dbReference>
<sequence length="439" mass="48074">MNRVSVLRFLQENGLYVGLVLSIGLILLGVFPIRNKNPYVALIPPQRVEGMECRILSNPVRTSSGKYYRCRGAIESVEGMVNNTQITSSGKGVVTLYIPSQIVELYYPGKLYSRYGTADNHGKLFMVEQGARFYFSAFYAEPLDAPLSYTPPPTYYVTEARPLGFSPGFWGAVAYFRGLCRLEFKRLLYGWGEAGGLLLALLSGSGEYTDTVVRDNFRKAGLAHILALSGMHVAFVSGITLSLLEWSGKYLSQVLAVPAVVLFVWFAGFTPSLLRALICALLGVYFRISGTKVSMLKILCLSFFIHVVISSEDLLEISFMLSYLALAGILIIGPLVEPFFYRYFPALMASSFSASFGAQVLTAPVTLGTFGYLVPGGIPASLVVSPLISVFFTVGVVCIVLAMVFPILIPMLGVIVKLLYTFAVIPVNFFSKIPALEFL</sequence>
<dbReference type="NCBIfam" id="TIGR00360">
    <property type="entry name" value="ComEC_N-term"/>
    <property type="match status" value="1"/>
</dbReference>
<gene>
    <name evidence="8" type="ORF">IAA16_02370</name>
</gene>
<feature type="domain" description="ComEC/Rec2-related protein" evidence="7">
    <location>
        <begin position="201"/>
        <end position="435"/>
    </location>
</feature>
<evidence type="ECO:0000313" key="8">
    <source>
        <dbReference type="EMBL" id="MBU3849392.1"/>
    </source>
</evidence>
<dbReference type="EMBL" id="JAHLFV010000054">
    <property type="protein sequence ID" value="MBU3849392.1"/>
    <property type="molecule type" value="Genomic_DNA"/>
</dbReference>
<evidence type="ECO:0000256" key="5">
    <source>
        <dbReference type="ARBA" id="ARBA00023136"/>
    </source>
</evidence>
<feature type="transmembrane region" description="Helical" evidence="6">
    <location>
        <begin position="317"/>
        <end position="336"/>
    </location>
</feature>
<reference evidence="8" key="2">
    <citation type="submission" date="2021-04" db="EMBL/GenBank/DDBJ databases">
        <authorList>
            <person name="Gilroy R."/>
        </authorList>
    </citation>
    <scope>NUCLEOTIDE SEQUENCE</scope>
    <source>
        <strain evidence="8">Gambia15-2214</strain>
    </source>
</reference>
<evidence type="ECO:0000313" key="9">
    <source>
        <dbReference type="Proteomes" id="UP000823914"/>
    </source>
</evidence>
<dbReference type="InterPro" id="IPR004477">
    <property type="entry name" value="ComEC_N"/>
</dbReference>
<evidence type="ECO:0000256" key="4">
    <source>
        <dbReference type="ARBA" id="ARBA00022989"/>
    </source>
</evidence>
<dbReference type="PANTHER" id="PTHR30619">
    <property type="entry name" value="DNA INTERNALIZATION/COMPETENCE PROTEIN COMEC/REC2"/>
    <property type="match status" value="1"/>
</dbReference>
<keyword evidence="5 6" id="KW-0472">Membrane</keyword>
<comment type="subcellular location">
    <subcellularLocation>
        <location evidence="1">Cell membrane</location>
        <topology evidence="1">Multi-pass membrane protein</topology>
    </subcellularLocation>
</comment>
<feature type="transmembrane region" description="Helical" evidence="6">
    <location>
        <begin position="293"/>
        <end position="311"/>
    </location>
</feature>
<feature type="transmembrane region" description="Helical" evidence="6">
    <location>
        <begin position="222"/>
        <end position="244"/>
    </location>
</feature>
<dbReference type="PANTHER" id="PTHR30619:SF1">
    <property type="entry name" value="RECOMBINATION PROTEIN 2"/>
    <property type="match status" value="1"/>
</dbReference>
<protein>
    <submittedName>
        <fullName evidence="8">ComEC/Rec2 family competence protein</fullName>
    </submittedName>
</protein>